<keyword evidence="5" id="KW-1185">Reference proteome</keyword>
<dbReference type="GO" id="GO:0016788">
    <property type="term" value="F:hydrolase activity, acting on ester bonds"/>
    <property type="evidence" value="ECO:0007669"/>
    <property type="project" value="InterPro"/>
</dbReference>
<dbReference type="Pfam" id="PF00657">
    <property type="entry name" value="Lipase_GDSL"/>
    <property type="match status" value="1"/>
</dbReference>
<organism evidence="4 5">
    <name type="scientific">Cynara cardunculus var. scolymus</name>
    <name type="common">Globe artichoke</name>
    <name type="synonym">Cynara scolymus</name>
    <dbReference type="NCBI Taxonomy" id="59895"/>
    <lineage>
        <taxon>Eukaryota</taxon>
        <taxon>Viridiplantae</taxon>
        <taxon>Streptophyta</taxon>
        <taxon>Embryophyta</taxon>
        <taxon>Tracheophyta</taxon>
        <taxon>Spermatophyta</taxon>
        <taxon>Magnoliopsida</taxon>
        <taxon>eudicotyledons</taxon>
        <taxon>Gunneridae</taxon>
        <taxon>Pentapetalae</taxon>
        <taxon>asterids</taxon>
        <taxon>campanulids</taxon>
        <taxon>Asterales</taxon>
        <taxon>Asteraceae</taxon>
        <taxon>Carduoideae</taxon>
        <taxon>Cardueae</taxon>
        <taxon>Carduinae</taxon>
        <taxon>Cynara</taxon>
    </lineage>
</organism>
<evidence type="ECO:0000313" key="4">
    <source>
        <dbReference type="EMBL" id="KVI07347.1"/>
    </source>
</evidence>
<evidence type="ECO:0000256" key="2">
    <source>
        <dbReference type="ARBA" id="ARBA00022801"/>
    </source>
</evidence>
<reference evidence="4 5" key="1">
    <citation type="journal article" date="2016" name="Sci. Rep.">
        <title>The genome sequence of the outbreeding globe artichoke constructed de novo incorporating a phase-aware low-pass sequencing strategy of F1 progeny.</title>
        <authorList>
            <person name="Scaglione D."/>
            <person name="Reyes-Chin-Wo S."/>
            <person name="Acquadro A."/>
            <person name="Froenicke L."/>
            <person name="Portis E."/>
            <person name="Beitel C."/>
            <person name="Tirone M."/>
            <person name="Mauro R."/>
            <person name="Lo Monaco A."/>
            <person name="Mauromicale G."/>
            <person name="Faccioli P."/>
            <person name="Cattivelli L."/>
            <person name="Rieseberg L."/>
            <person name="Michelmore R."/>
            <person name="Lanteri S."/>
        </authorList>
    </citation>
    <scope>NUCLEOTIDE SEQUENCE [LARGE SCALE GENOMIC DNA]</scope>
    <source>
        <strain evidence="4">2C</strain>
    </source>
</reference>
<dbReference type="InterPro" id="IPR051058">
    <property type="entry name" value="GDSL_Est/Lipase"/>
</dbReference>
<dbReference type="AlphaFoldDB" id="A0A103YDZ1"/>
<keyword evidence="3" id="KW-0443">Lipid metabolism</keyword>
<protein>
    <recommendedName>
        <fullName evidence="6">Lipase, GDSL</fullName>
    </recommendedName>
</protein>
<evidence type="ECO:0000256" key="3">
    <source>
        <dbReference type="ARBA" id="ARBA00022963"/>
    </source>
</evidence>
<evidence type="ECO:0000313" key="5">
    <source>
        <dbReference type="Proteomes" id="UP000243975"/>
    </source>
</evidence>
<dbReference type="Proteomes" id="UP000243975">
    <property type="component" value="Unassembled WGS sequence"/>
</dbReference>
<dbReference type="PANTHER" id="PTHR45648:SF166">
    <property type="entry name" value="OS02G0617400 PROTEIN"/>
    <property type="match status" value="1"/>
</dbReference>
<comment type="similarity">
    <text evidence="1">Belongs to the 'GDSL' lipolytic enzyme family.</text>
</comment>
<feature type="non-terminal residue" evidence="4">
    <location>
        <position position="319"/>
    </location>
</feature>
<sequence>MNVLRMPLQLNYFKEYQQRLSSVVGVKRAKELVNQALVLVSLGGNDFVNNYYLYPFSLRSQSSMLVDYVPYVISEYRNILVVQILIEKVKGWEKHMMVVDHPIPRRPVIEEGWWCNGEDGGDVVDDGVVSIFIFLYFGLVFGAEKSPTPKPKVETTKRAFFVFGDSLVDNGNNNFLATSARADSPPYGIDYPRQRIGIDLLLPYLDPTLTGQKLLNGANFASAGIGILNDTGVQFRLYELGARKVIVTGTGPLGCVPAILALRSKKGECAPDLQQAAELFNPQLVDMVNSLNKKLGNHVFVTVETNYLHMNFINNPKAF</sequence>
<name>A0A103YDZ1_CYNCS</name>
<keyword evidence="2" id="KW-0378">Hydrolase</keyword>
<keyword evidence="3" id="KW-0442">Lipid degradation</keyword>
<dbReference type="PANTHER" id="PTHR45648">
    <property type="entry name" value="GDSL LIPASE/ACYLHYDROLASE FAMILY PROTEIN (AFU_ORTHOLOGUE AFUA_4G14700)"/>
    <property type="match status" value="1"/>
</dbReference>
<dbReference type="STRING" id="59895.A0A103YDZ1"/>
<comment type="caution">
    <text evidence="4">The sequence shown here is derived from an EMBL/GenBank/DDBJ whole genome shotgun (WGS) entry which is preliminary data.</text>
</comment>
<accession>A0A103YDZ1</accession>
<dbReference type="Gramene" id="KVI07347">
    <property type="protein sequence ID" value="KVI07347"/>
    <property type="gene ID" value="Ccrd_014300"/>
</dbReference>
<dbReference type="EMBL" id="LEKV01001508">
    <property type="protein sequence ID" value="KVI07347.1"/>
    <property type="molecule type" value="Genomic_DNA"/>
</dbReference>
<dbReference type="Gene3D" id="3.40.50.1110">
    <property type="entry name" value="SGNH hydrolase"/>
    <property type="match status" value="2"/>
</dbReference>
<evidence type="ECO:0000256" key="1">
    <source>
        <dbReference type="ARBA" id="ARBA00008668"/>
    </source>
</evidence>
<gene>
    <name evidence="4" type="ORF">Ccrd_014300</name>
</gene>
<dbReference type="GO" id="GO:0016042">
    <property type="term" value="P:lipid catabolic process"/>
    <property type="evidence" value="ECO:0007669"/>
    <property type="project" value="UniProtKB-KW"/>
</dbReference>
<dbReference type="InterPro" id="IPR001087">
    <property type="entry name" value="GDSL"/>
</dbReference>
<evidence type="ECO:0008006" key="6">
    <source>
        <dbReference type="Google" id="ProtNLM"/>
    </source>
</evidence>
<dbReference type="InterPro" id="IPR036514">
    <property type="entry name" value="SGNH_hydro_sf"/>
</dbReference>
<proteinExistence type="inferred from homology"/>